<feature type="region of interest" description="Disordered" evidence="1">
    <location>
        <begin position="1"/>
        <end position="21"/>
    </location>
</feature>
<evidence type="ECO:0000313" key="2">
    <source>
        <dbReference type="EMBL" id="CEG41225.1"/>
    </source>
</evidence>
<evidence type="ECO:0000313" key="3">
    <source>
        <dbReference type="Proteomes" id="UP000054928"/>
    </source>
</evidence>
<sequence length="70" mass="7668">MHAETEGSRGLLPIPSEGKNSPHLRSLRDVKILLQQFYPEVLPLPLIPSVSISFANEAENLIAARFSLAS</sequence>
<dbReference type="EMBL" id="CCYD01000553">
    <property type="protein sequence ID" value="CEG41225.1"/>
    <property type="molecule type" value="Genomic_DNA"/>
</dbReference>
<dbReference type="RefSeq" id="XP_024577594.1">
    <property type="nucleotide sequence ID" value="XM_024726971.1"/>
</dbReference>
<organism evidence="2 3">
    <name type="scientific">Plasmopara halstedii</name>
    <name type="common">Downy mildew of sunflower</name>
    <dbReference type="NCBI Taxonomy" id="4781"/>
    <lineage>
        <taxon>Eukaryota</taxon>
        <taxon>Sar</taxon>
        <taxon>Stramenopiles</taxon>
        <taxon>Oomycota</taxon>
        <taxon>Peronosporomycetes</taxon>
        <taxon>Peronosporales</taxon>
        <taxon>Peronosporaceae</taxon>
        <taxon>Plasmopara</taxon>
    </lineage>
</organism>
<evidence type="ECO:0000256" key="1">
    <source>
        <dbReference type="SAM" id="MobiDB-lite"/>
    </source>
</evidence>
<reference evidence="3" key="1">
    <citation type="submission" date="2014-09" db="EMBL/GenBank/DDBJ databases">
        <authorList>
            <person name="Sharma Rahul"/>
            <person name="Thines Marco"/>
        </authorList>
    </citation>
    <scope>NUCLEOTIDE SEQUENCE [LARGE SCALE GENOMIC DNA]</scope>
</reference>
<accession>A0A0P1AJH5</accession>
<dbReference type="Proteomes" id="UP000054928">
    <property type="component" value="Unassembled WGS sequence"/>
</dbReference>
<dbReference type="AlphaFoldDB" id="A0A0P1AJH5"/>
<protein>
    <submittedName>
        <fullName evidence="2">Uncharacterized protein</fullName>
    </submittedName>
</protein>
<keyword evidence="3" id="KW-1185">Reference proteome</keyword>
<proteinExistence type="predicted"/>
<name>A0A0P1AJH5_PLAHL</name>
<dbReference type="GeneID" id="36406642"/>